<dbReference type="EMBL" id="BART01014609">
    <property type="protein sequence ID" value="GAG75791.1"/>
    <property type="molecule type" value="Genomic_DNA"/>
</dbReference>
<sequence>MLPQAVKNSKLACTKKDYMEAGATAQLPEKHLHLVCKKSTYWHYFLDWTRITPKDHILMLPFI</sequence>
<reference evidence="1" key="1">
    <citation type="journal article" date="2014" name="Front. Microbiol.">
        <title>High frequency of phylogenetically diverse reductive dehalogenase-homologous genes in deep subseafloor sedimentary metagenomes.</title>
        <authorList>
            <person name="Kawai M."/>
            <person name="Futagami T."/>
            <person name="Toyoda A."/>
            <person name="Takaki Y."/>
            <person name="Nishi S."/>
            <person name="Hori S."/>
            <person name="Arai W."/>
            <person name="Tsubouchi T."/>
            <person name="Morono Y."/>
            <person name="Uchiyama I."/>
            <person name="Ito T."/>
            <person name="Fujiyama A."/>
            <person name="Inagaki F."/>
            <person name="Takami H."/>
        </authorList>
    </citation>
    <scope>NUCLEOTIDE SEQUENCE</scope>
    <source>
        <strain evidence="1">Expedition CK06-06</strain>
    </source>
</reference>
<comment type="caution">
    <text evidence="1">The sequence shown here is derived from an EMBL/GenBank/DDBJ whole genome shotgun (WGS) entry which is preliminary data.</text>
</comment>
<protein>
    <submittedName>
        <fullName evidence="1">Uncharacterized protein</fullName>
    </submittedName>
</protein>
<proteinExistence type="predicted"/>
<accession>X1BUG7</accession>
<dbReference type="AlphaFoldDB" id="X1BUG7"/>
<gene>
    <name evidence="1" type="ORF">S01H4_28996</name>
</gene>
<evidence type="ECO:0000313" key="1">
    <source>
        <dbReference type="EMBL" id="GAG75791.1"/>
    </source>
</evidence>
<organism evidence="1">
    <name type="scientific">marine sediment metagenome</name>
    <dbReference type="NCBI Taxonomy" id="412755"/>
    <lineage>
        <taxon>unclassified sequences</taxon>
        <taxon>metagenomes</taxon>
        <taxon>ecological metagenomes</taxon>
    </lineage>
</organism>
<name>X1BUG7_9ZZZZ</name>